<name>A0A5C1QIU0_9SPIO</name>
<dbReference type="GO" id="GO:0003676">
    <property type="term" value="F:nucleic acid binding"/>
    <property type="evidence" value="ECO:0007669"/>
    <property type="project" value="InterPro"/>
</dbReference>
<keyword evidence="1 7" id="KW-0547">Nucleotide-binding</keyword>
<feature type="region of interest" description="Disordered" evidence="8">
    <location>
        <begin position="528"/>
        <end position="612"/>
    </location>
</feature>
<dbReference type="InterPro" id="IPR014014">
    <property type="entry name" value="RNA_helicase_DEAD_Q_motif"/>
</dbReference>
<keyword evidence="4 7" id="KW-0067">ATP-binding</keyword>
<feature type="region of interest" description="Disordered" evidence="8">
    <location>
        <begin position="387"/>
        <end position="430"/>
    </location>
</feature>
<dbReference type="Pfam" id="PF00270">
    <property type="entry name" value="DEAD"/>
    <property type="match status" value="1"/>
</dbReference>
<dbReference type="PROSITE" id="PS51192">
    <property type="entry name" value="HELICASE_ATP_BIND_1"/>
    <property type="match status" value="1"/>
</dbReference>
<feature type="region of interest" description="Disordered" evidence="8">
    <location>
        <begin position="450"/>
        <end position="504"/>
    </location>
</feature>
<evidence type="ECO:0000256" key="7">
    <source>
        <dbReference type="RuleBase" id="RU000492"/>
    </source>
</evidence>
<dbReference type="Pfam" id="PF00271">
    <property type="entry name" value="Helicase_C"/>
    <property type="match status" value="1"/>
</dbReference>
<dbReference type="OrthoDB" id="9805696at2"/>
<dbReference type="InterPro" id="IPR044742">
    <property type="entry name" value="DEAD/DEAH_RhlB"/>
</dbReference>
<dbReference type="SMART" id="SM00490">
    <property type="entry name" value="HELICc"/>
    <property type="match status" value="1"/>
</dbReference>
<dbReference type="InterPro" id="IPR027417">
    <property type="entry name" value="P-loop_NTPase"/>
</dbReference>
<evidence type="ECO:0000313" key="13">
    <source>
        <dbReference type="Proteomes" id="UP000324209"/>
    </source>
</evidence>
<dbReference type="InterPro" id="IPR014001">
    <property type="entry name" value="Helicase_ATP-bd"/>
</dbReference>
<dbReference type="SMART" id="SM00487">
    <property type="entry name" value="DEXDc"/>
    <property type="match status" value="1"/>
</dbReference>
<dbReference type="PANTHER" id="PTHR47959:SF10">
    <property type="entry name" value="ATP-DEPENDENT RNA HELICASE RHLB"/>
    <property type="match status" value="1"/>
</dbReference>
<dbReference type="InterPro" id="IPR050079">
    <property type="entry name" value="DEAD_box_RNA_helicase"/>
</dbReference>
<dbReference type="SUPFAM" id="SSF52540">
    <property type="entry name" value="P-loop containing nucleoside triphosphate hydrolases"/>
    <property type="match status" value="1"/>
</dbReference>
<dbReference type="AlphaFoldDB" id="A0A5C1QIU0"/>
<evidence type="ECO:0000256" key="3">
    <source>
        <dbReference type="ARBA" id="ARBA00022806"/>
    </source>
</evidence>
<feature type="domain" description="Helicase ATP-binding" evidence="9">
    <location>
        <begin position="32"/>
        <end position="206"/>
    </location>
</feature>
<dbReference type="RefSeq" id="WP_149486153.1">
    <property type="nucleotide sequence ID" value="NZ_CP036150.1"/>
</dbReference>
<gene>
    <name evidence="12" type="ORF">EXM22_08770</name>
</gene>
<evidence type="ECO:0000256" key="6">
    <source>
        <dbReference type="PROSITE-ProRule" id="PRU00552"/>
    </source>
</evidence>
<dbReference type="InterPro" id="IPR001650">
    <property type="entry name" value="Helicase_C-like"/>
</dbReference>
<feature type="compositionally biased region" description="Polar residues" evidence="8">
    <location>
        <begin position="456"/>
        <end position="466"/>
    </location>
</feature>
<dbReference type="GO" id="GO:0005524">
    <property type="term" value="F:ATP binding"/>
    <property type="evidence" value="ECO:0007669"/>
    <property type="project" value="UniProtKB-KW"/>
</dbReference>
<feature type="short sequence motif" description="Q motif" evidence="6">
    <location>
        <begin position="1"/>
        <end position="29"/>
    </location>
</feature>
<reference evidence="12 13" key="1">
    <citation type="submission" date="2019-02" db="EMBL/GenBank/DDBJ databases">
        <title>Complete Genome Sequence and Methylome Analysis of free living Spirochaetas.</title>
        <authorList>
            <person name="Fomenkov A."/>
            <person name="Dubinina G."/>
            <person name="Leshcheva N."/>
            <person name="Mikheeva N."/>
            <person name="Grabovich M."/>
            <person name="Vincze T."/>
            <person name="Roberts R.J."/>
        </authorList>
    </citation>
    <scope>NUCLEOTIDE SEQUENCE [LARGE SCALE GENOMIC DNA]</scope>
    <source>
        <strain evidence="12 13">K2</strain>
    </source>
</reference>
<evidence type="ECO:0000259" key="11">
    <source>
        <dbReference type="PROSITE" id="PS51195"/>
    </source>
</evidence>
<comment type="similarity">
    <text evidence="5 7">Belongs to the DEAD box helicase family.</text>
</comment>
<evidence type="ECO:0000313" key="12">
    <source>
        <dbReference type="EMBL" id="QEN08073.1"/>
    </source>
</evidence>
<feature type="compositionally biased region" description="Polar residues" evidence="8">
    <location>
        <begin position="555"/>
        <end position="566"/>
    </location>
</feature>
<dbReference type="InterPro" id="IPR000629">
    <property type="entry name" value="RNA-helicase_DEAD-box_CS"/>
</dbReference>
<evidence type="ECO:0000256" key="1">
    <source>
        <dbReference type="ARBA" id="ARBA00022741"/>
    </source>
</evidence>
<dbReference type="Gene3D" id="3.40.50.300">
    <property type="entry name" value="P-loop containing nucleotide triphosphate hydrolases"/>
    <property type="match status" value="2"/>
</dbReference>
<dbReference type="PROSITE" id="PS00039">
    <property type="entry name" value="DEAD_ATP_HELICASE"/>
    <property type="match status" value="1"/>
</dbReference>
<dbReference type="PANTHER" id="PTHR47959">
    <property type="entry name" value="ATP-DEPENDENT RNA HELICASE RHLE-RELATED"/>
    <property type="match status" value="1"/>
</dbReference>
<evidence type="ECO:0000256" key="5">
    <source>
        <dbReference type="ARBA" id="ARBA00038437"/>
    </source>
</evidence>
<organism evidence="12 13">
    <name type="scientific">Oceanispirochaeta crateris</name>
    <dbReference type="NCBI Taxonomy" id="2518645"/>
    <lineage>
        <taxon>Bacteria</taxon>
        <taxon>Pseudomonadati</taxon>
        <taxon>Spirochaetota</taxon>
        <taxon>Spirochaetia</taxon>
        <taxon>Spirochaetales</taxon>
        <taxon>Spirochaetaceae</taxon>
        <taxon>Oceanispirochaeta</taxon>
    </lineage>
</organism>
<dbReference type="CDD" id="cd00268">
    <property type="entry name" value="DEADc"/>
    <property type="match status" value="1"/>
</dbReference>
<dbReference type="GO" id="GO:0016787">
    <property type="term" value="F:hydrolase activity"/>
    <property type="evidence" value="ECO:0007669"/>
    <property type="project" value="UniProtKB-KW"/>
</dbReference>
<dbReference type="GO" id="GO:0003724">
    <property type="term" value="F:RNA helicase activity"/>
    <property type="evidence" value="ECO:0007669"/>
    <property type="project" value="InterPro"/>
</dbReference>
<accession>A0A5C1QIU0</accession>
<evidence type="ECO:0000256" key="8">
    <source>
        <dbReference type="SAM" id="MobiDB-lite"/>
    </source>
</evidence>
<feature type="domain" description="Helicase C-terminal" evidence="10">
    <location>
        <begin position="217"/>
        <end position="383"/>
    </location>
</feature>
<feature type="compositionally biased region" description="Basic and acidic residues" evidence="8">
    <location>
        <begin position="479"/>
        <end position="491"/>
    </location>
</feature>
<evidence type="ECO:0000256" key="4">
    <source>
        <dbReference type="ARBA" id="ARBA00022840"/>
    </source>
</evidence>
<dbReference type="InterPro" id="IPR011545">
    <property type="entry name" value="DEAD/DEAH_box_helicase_dom"/>
</dbReference>
<evidence type="ECO:0000259" key="9">
    <source>
        <dbReference type="PROSITE" id="PS51192"/>
    </source>
</evidence>
<evidence type="ECO:0000256" key="2">
    <source>
        <dbReference type="ARBA" id="ARBA00022801"/>
    </source>
</evidence>
<dbReference type="GO" id="GO:0005829">
    <property type="term" value="C:cytosol"/>
    <property type="evidence" value="ECO:0007669"/>
    <property type="project" value="TreeGrafter"/>
</dbReference>
<dbReference type="KEGG" id="ock:EXM22_08770"/>
<dbReference type="CDD" id="cd18787">
    <property type="entry name" value="SF2_C_DEAD"/>
    <property type="match status" value="1"/>
</dbReference>
<keyword evidence="2 7" id="KW-0378">Hydrolase</keyword>
<protein>
    <submittedName>
        <fullName evidence="12">DEAD/DEAH box helicase</fullName>
    </submittedName>
</protein>
<sequence length="612" mass="67707">MKFTEFNFNENIQKGIESAGFKECMPVQEQTFQTILENKDVFAQSQTGTGKTAAFLISIFQLLGEDKHFKGQKALIICPTRELVVQIEEEAKVLGQHLDFRIGSFYGGVGYNEQEQSLADGCDILIGTPGRLIDFSKSGKIRFSEMGILVIDEADRLFDMGFLPDLRKILSKMPAADMRRTMLFSATLNAKVGNLAWEYMNNPGEIVIEPEQLAVEAITQELYHVSAEEKMKLLLGVMKRDKPDTAIIFANTKHTTYEVAKRLEHNGYHAKCLMGDLPQKKRLKIVEEAKEGKTPFLVATDVAARGLHINDLSLVVNYDVPTDAESYVHRIGRTARAGKTGKAITLACEKFVYGLPAIEKLTGQKIPVSWADEDLMVEDKSEGMRFHFDKRAGASGDHQGRRDGRGRPRNGGGVSRKYSGGNKRPLDARAARVQSAVLAVSGTMDSVDEEIKKSNTHNGSEKQSISRNRKRKNSYKGQKPTDNRSRNRGENKAPASLPMERVSSKNSIEDRLAYYKAKYGEDFQADKGTIKSFKGGSKSGNGGNRKRSGRPVAQRSGNKGPVNNSHANKGATNKNSSSKTSQNPKSARPVNQVKEKAPVQKKGLLSRLFGKK</sequence>
<dbReference type="Proteomes" id="UP000324209">
    <property type="component" value="Chromosome"/>
</dbReference>
<dbReference type="PROSITE" id="PS51194">
    <property type="entry name" value="HELICASE_CTER"/>
    <property type="match status" value="1"/>
</dbReference>
<keyword evidence="13" id="KW-1185">Reference proteome</keyword>
<evidence type="ECO:0000259" key="10">
    <source>
        <dbReference type="PROSITE" id="PS51194"/>
    </source>
</evidence>
<feature type="domain" description="DEAD-box RNA helicase Q" evidence="11">
    <location>
        <begin position="1"/>
        <end position="29"/>
    </location>
</feature>
<dbReference type="PROSITE" id="PS51195">
    <property type="entry name" value="Q_MOTIF"/>
    <property type="match status" value="1"/>
</dbReference>
<keyword evidence="3 7" id="KW-0347">Helicase</keyword>
<feature type="compositionally biased region" description="Low complexity" evidence="8">
    <location>
        <begin position="567"/>
        <end position="587"/>
    </location>
</feature>
<dbReference type="EMBL" id="CP036150">
    <property type="protein sequence ID" value="QEN08073.1"/>
    <property type="molecule type" value="Genomic_DNA"/>
</dbReference>
<feature type="compositionally biased region" description="Basic and acidic residues" evidence="8">
    <location>
        <begin position="387"/>
        <end position="406"/>
    </location>
</feature>
<proteinExistence type="inferred from homology"/>